<name>A0A934K1V3_9BACT</name>
<evidence type="ECO:0000313" key="2">
    <source>
        <dbReference type="Proteomes" id="UP000612893"/>
    </source>
</evidence>
<reference evidence="1" key="1">
    <citation type="submission" date="2020-10" db="EMBL/GenBank/DDBJ databases">
        <title>Ca. Dormibacterota MAGs.</title>
        <authorList>
            <person name="Montgomery K."/>
        </authorList>
    </citation>
    <scope>NUCLEOTIDE SEQUENCE [LARGE SCALE GENOMIC DNA]</scope>
    <source>
        <strain evidence="1">SC8812_S17_10</strain>
    </source>
</reference>
<dbReference type="AlphaFoldDB" id="A0A934K1V3"/>
<sequence>MPIRAEGAISAAGSQVISGVVRRGAFVRVLRGRNPVATGQIRGIRVSRERVDEVEAGRECAVTIEPPFDFEPGDLLEVFELTEEDASPPSTR</sequence>
<dbReference type="EMBL" id="JAEKNR010000105">
    <property type="protein sequence ID" value="MBJ7598374.1"/>
    <property type="molecule type" value="Genomic_DNA"/>
</dbReference>
<keyword evidence="2" id="KW-1185">Reference proteome</keyword>
<dbReference type="Gene3D" id="2.40.30.10">
    <property type="entry name" value="Translation factors"/>
    <property type="match status" value="1"/>
</dbReference>
<organism evidence="1 2">
    <name type="scientific">Candidatus Nephthysia bennettiae</name>
    <dbReference type="NCBI Taxonomy" id="3127016"/>
    <lineage>
        <taxon>Bacteria</taxon>
        <taxon>Bacillati</taxon>
        <taxon>Candidatus Dormiibacterota</taxon>
        <taxon>Candidatus Dormibacteria</taxon>
        <taxon>Candidatus Dormibacterales</taxon>
        <taxon>Candidatus Dormibacteraceae</taxon>
        <taxon>Candidatus Nephthysia</taxon>
    </lineage>
</organism>
<dbReference type="RefSeq" id="WP_338201311.1">
    <property type="nucleotide sequence ID" value="NZ_JAEKNR010000105.1"/>
</dbReference>
<gene>
    <name evidence="1" type="ORF">JF922_09855</name>
</gene>
<protein>
    <recommendedName>
        <fullName evidence="3">Translation initiation factor IF-2</fullName>
    </recommendedName>
</protein>
<accession>A0A934K1V3</accession>
<evidence type="ECO:0000313" key="1">
    <source>
        <dbReference type="EMBL" id="MBJ7598374.1"/>
    </source>
</evidence>
<evidence type="ECO:0008006" key="3">
    <source>
        <dbReference type="Google" id="ProtNLM"/>
    </source>
</evidence>
<dbReference type="SUPFAM" id="SSF50447">
    <property type="entry name" value="Translation proteins"/>
    <property type="match status" value="1"/>
</dbReference>
<dbReference type="InterPro" id="IPR009000">
    <property type="entry name" value="Transl_B-barrel_sf"/>
</dbReference>
<dbReference type="Proteomes" id="UP000612893">
    <property type="component" value="Unassembled WGS sequence"/>
</dbReference>
<proteinExistence type="predicted"/>
<comment type="caution">
    <text evidence="1">The sequence shown here is derived from an EMBL/GenBank/DDBJ whole genome shotgun (WGS) entry which is preliminary data.</text>
</comment>